<evidence type="ECO:0000313" key="3">
    <source>
        <dbReference type="EMBL" id="KAK3889355.1"/>
    </source>
</evidence>
<keyword evidence="2" id="KW-0732">Signal</keyword>
<dbReference type="EMBL" id="JAWQEG010000494">
    <property type="protein sequence ID" value="KAK3889355.1"/>
    <property type="molecule type" value="Genomic_DNA"/>
</dbReference>
<keyword evidence="1" id="KW-0812">Transmembrane</keyword>
<gene>
    <name evidence="3" type="ORF">Pcinc_006642</name>
</gene>
<name>A0AAE1GCJ5_PETCI</name>
<protein>
    <submittedName>
        <fullName evidence="3">Uncharacterized protein</fullName>
    </submittedName>
</protein>
<organism evidence="3 4">
    <name type="scientific">Petrolisthes cinctipes</name>
    <name type="common">Flat porcelain crab</name>
    <dbReference type="NCBI Taxonomy" id="88211"/>
    <lineage>
        <taxon>Eukaryota</taxon>
        <taxon>Metazoa</taxon>
        <taxon>Ecdysozoa</taxon>
        <taxon>Arthropoda</taxon>
        <taxon>Crustacea</taxon>
        <taxon>Multicrustacea</taxon>
        <taxon>Malacostraca</taxon>
        <taxon>Eumalacostraca</taxon>
        <taxon>Eucarida</taxon>
        <taxon>Decapoda</taxon>
        <taxon>Pleocyemata</taxon>
        <taxon>Anomura</taxon>
        <taxon>Galatheoidea</taxon>
        <taxon>Porcellanidae</taxon>
        <taxon>Petrolisthes</taxon>
    </lineage>
</organism>
<keyword evidence="4" id="KW-1185">Reference proteome</keyword>
<evidence type="ECO:0000256" key="2">
    <source>
        <dbReference type="SAM" id="SignalP"/>
    </source>
</evidence>
<dbReference type="AlphaFoldDB" id="A0AAE1GCJ5"/>
<keyword evidence="1" id="KW-0472">Membrane</keyword>
<accession>A0AAE1GCJ5</accession>
<evidence type="ECO:0000313" key="4">
    <source>
        <dbReference type="Proteomes" id="UP001286313"/>
    </source>
</evidence>
<feature type="transmembrane region" description="Helical" evidence="1">
    <location>
        <begin position="203"/>
        <end position="225"/>
    </location>
</feature>
<keyword evidence="1" id="KW-1133">Transmembrane helix</keyword>
<evidence type="ECO:0000256" key="1">
    <source>
        <dbReference type="SAM" id="Phobius"/>
    </source>
</evidence>
<sequence>MVFCRSVLVLLTTGAAVTTGYLCDSIEKSVQNNTNVTFWVPDTGNLILGYKSRTSHNTATIFFKQQTDGSLKQSQIQDQQNVPFTIYNNDYKNITISYYEVNTKTLVRFVDPRRSNYSTDIPYRVTSVQVRSTDLSWWICTTSLNLQPTRPTTSTTTTTTAATTPTATTTTTVVETNQYFPSASPTQMTTPTTHSSTNQSKGLIIALGVVSVMAVVFFLGLAYYCKKSGHPLVAMNDTSRIKPDVELEAQEGADKHIYEEWDESYRYLIKETEESKSEDQFERNSINSIYQPFDDNI</sequence>
<proteinExistence type="predicted"/>
<reference evidence="3" key="1">
    <citation type="submission" date="2023-10" db="EMBL/GenBank/DDBJ databases">
        <title>Genome assemblies of two species of porcelain crab, Petrolisthes cinctipes and Petrolisthes manimaculis (Anomura: Porcellanidae).</title>
        <authorList>
            <person name="Angst P."/>
        </authorList>
    </citation>
    <scope>NUCLEOTIDE SEQUENCE</scope>
    <source>
        <strain evidence="3">PB745_01</strain>
        <tissue evidence="3">Gill</tissue>
    </source>
</reference>
<comment type="caution">
    <text evidence="3">The sequence shown here is derived from an EMBL/GenBank/DDBJ whole genome shotgun (WGS) entry which is preliminary data.</text>
</comment>
<feature type="chain" id="PRO_5042268384" evidence="2">
    <location>
        <begin position="21"/>
        <end position="297"/>
    </location>
</feature>
<dbReference type="Proteomes" id="UP001286313">
    <property type="component" value="Unassembled WGS sequence"/>
</dbReference>
<feature type="signal peptide" evidence="2">
    <location>
        <begin position="1"/>
        <end position="20"/>
    </location>
</feature>